<dbReference type="PANTHER" id="PTHR12631:SF10">
    <property type="entry name" value="BETA-XYLOSIDASE-LIKE PROTEIN-RELATED"/>
    <property type="match status" value="1"/>
</dbReference>
<reference evidence="7" key="1">
    <citation type="submission" date="2019-09" db="EMBL/GenBank/DDBJ databases">
        <title>Characterisation of the sponge microbiome using genome-centric metagenomics.</title>
        <authorList>
            <person name="Engelberts J.P."/>
            <person name="Robbins S.J."/>
            <person name="De Goeij J.M."/>
            <person name="Aranda M."/>
            <person name="Bell S.C."/>
            <person name="Webster N.S."/>
        </authorList>
    </citation>
    <scope>NUCLEOTIDE SEQUENCE</scope>
    <source>
        <strain evidence="7">SB0675_bin_29</strain>
    </source>
</reference>
<keyword evidence="2 5" id="KW-0812">Transmembrane</keyword>
<dbReference type="InterPro" id="IPR007016">
    <property type="entry name" value="O-antigen_ligase-rel_domated"/>
</dbReference>
<organism evidence="7">
    <name type="scientific">Caldilineaceae bacterium SB0675_bin_29</name>
    <dbReference type="NCBI Taxonomy" id="2605266"/>
    <lineage>
        <taxon>Bacteria</taxon>
        <taxon>Bacillati</taxon>
        <taxon>Chloroflexota</taxon>
        <taxon>Caldilineae</taxon>
        <taxon>Caldilineales</taxon>
        <taxon>Caldilineaceae</taxon>
    </lineage>
</organism>
<proteinExistence type="predicted"/>
<evidence type="ECO:0000256" key="3">
    <source>
        <dbReference type="ARBA" id="ARBA00022989"/>
    </source>
</evidence>
<dbReference type="SUPFAM" id="SSF51445">
    <property type="entry name" value="(Trans)glycosidases"/>
    <property type="match status" value="1"/>
</dbReference>
<gene>
    <name evidence="7" type="ORF">F4148_06205</name>
</gene>
<feature type="transmembrane region" description="Helical" evidence="5">
    <location>
        <begin position="664"/>
        <end position="682"/>
    </location>
</feature>
<feature type="transmembrane region" description="Helical" evidence="5">
    <location>
        <begin position="443"/>
        <end position="466"/>
    </location>
</feature>
<feature type="transmembrane region" description="Helical" evidence="5">
    <location>
        <begin position="779"/>
        <end position="799"/>
    </location>
</feature>
<dbReference type="Gene3D" id="3.20.20.80">
    <property type="entry name" value="Glycosidases"/>
    <property type="match status" value="1"/>
</dbReference>
<dbReference type="Pfam" id="PF04932">
    <property type="entry name" value="Wzy_C"/>
    <property type="match status" value="1"/>
</dbReference>
<evidence type="ECO:0000256" key="1">
    <source>
        <dbReference type="ARBA" id="ARBA00004141"/>
    </source>
</evidence>
<evidence type="ECO:0000256" key="2">
    <source>
        <dbReference type="ARBA" id="ARBA00022692"/>
    </source>
</evidence>
<feature type="domain" description="O-antigen ligase-related" evidence="6">
    <location>
        <begin position="692"/>
        <end position="833"/>
    </location>
</feature>
<dbReference type="PANTHER" id="PTHR12631">
    <property type="entry name" value="ALPHA-L-IDURONIDASE"/>
    <property type="match status" value="1"/>
</dbReference>
<feature type="transmembrane region" description="Helical" evidence="5">
    <location>
        <begin position="472"/>
        <end position="499"/>
    </location>
</feature>
<keyword evidence="4 5" id="KW-0472">Membrane</keyword>
<evidence type="ECO:0000256" key="4">
    <source>
        <dbReference type="ARBA" id="ARBA00023136"/>
    </source>
</evidence>
<feature type="transmembrane region" description="Helical" evidence="5">
    <location>
        <begin position="819"/>
        <end position="843"/>
    </location>
</feature>
<feature type="transmembrane region" description="Helical" evidence="5">
    <location>
        <begin position="593"/>
        <end position="612"/>
    </location>
</feature>
<dbReference type="InterPro" id="IPR051923">
    <property type="entry name" value="Glycosyl_Hydrolase_39"/>
</dbReference>
<comment type="subcellular location">
    <subcellularLocation>
        <location evidence="1">Membrane</location>
        <topology evidence="1">Multi-pass membrane protein</topology>
    </subcellularLocation>
</comment>
<feature type="transmembrane region" description="Helical" evidence="5">
    <location>
        <begin position="694"/>
        <end position="725"/>
    </location>
</feature>
<evidence type="ECO:0000256" key="5">
    <source>
        <dbReference type="SAM" id="Phobius"/>
    </source>
</evidence>
<feature type="transmembrane region" description="Helical" evidence="5">
    <location>
        <begin position="737"/>
        <end position="758"/>
    </location>
</feature>
<evidence type="ECO:0000313" key="7">
    <source>
        <dbReference type="EMBL" id="MYH61354.1"/>
    </source>
</evidence>
<dbReference type="GO" id="GO:0004553">
    <property type="term" value="F:hydrolase activity, hydrolyzing O-glycosyl compounds"/>
    <property type="evidence" value="ECO:0007669"/>
    <property type="project" value="TreeGrafter"/>
</dbReference>
<evidence type="ECO:0000259" key="6">
    <source>
        <dbReference type="Pfam" id="PF04932"/>
    </source>
</evidence>
<dbReference type="InterPro" id="IPR017853">
    <property type="entry name" value="GH"/>
</dbReference>
<feature type="transmembrane region" description="Helical" evidence="5">
    <location>
        <begin position="21"/>
        <end position="39"/>
    </location>
</feature>
<accession>A0A6B1G5H0</accession>
<comment type="caution">
    <text evidence="7">The sequence shown here is derived from an EMBL/GenBank/DDBJ whole genome shotgun (WGS) entry which is preliminary data.</text>
</comment>
<dbReference type="GO" id="GO:0016020">
    <property type="term" value="C:membrane"/>
    <property type="evidence" value="ECO:0007669"/>
    <property type="project" value="UniProtKB-SubCell"/>
</dbReference>
<protein>
    <recommendedName>
        <fullName evidence="6">O-antigen ligase-related domain-containing protein</fullName>
    </recommendedName>
</protein>
<feature type="transmembrane region" description="Helical" evidence="5">
    <location>
        <begin position="568"/>
        <end position="587"/>
    </location>
</feature>
<dbReference type="AlphaFoldDB" id="A0A6B1G5H0"/>
<feature type="transmembrane region" description="Helical" evidence="5">
    <location>
        <begin position="624"/>
        <end position="644"/>
    </location>
</feature>
<keyword evidence="3 5" id="KW-1133">Transmembrane helix</keyword>
<dbReference type="EMBL" id="VYDA01000232">
    <property type="protein sequence ID" value="MYH61354.1"/>
    <property type="molecule type" value="Genomic_DNA"/>
</dbReference>
<name>A0A6B1G5H0_9CHLR</name>
<sequence>MPGSFLRSDAVAQTTIRLLHLALLYAILCYLGVEVALTLRDLRENDSSSLQATFEPRALSSPAGQIPFLGVTVALEQYNTPHDRQQALNRLRGAGFGWVRQRVDWGRIEPQPGEFQWAWTDQVLTEIAAAGLVPVILLDGSPAWARDSVDRPPSAPSENDMPWRLAPPAAPETFARFAAAFARRYQDAVRFYQIWDEPNIAPHWGNRLIDPVGYARLLRAAAVAVRDADPDAVILAAALAPTQDRGHTAVDEGFFLQRLYAAGAAPYFDAVLVQPFGFGTAPEDPRSRVDALNFRRAAWVRRVMVAAGDAQTPIWAVRFGWNRQVQDHWKTVSAADQLRLTEEAIRYAQAHWPWLAAMGWPEDRPAAPPPDPMWGFSLIAPDGKEHALLSVFAATAQATTETEPSPTRDLLFLRLAFLLLASGFLLLWAALTARTLPLRRWQALYRTWPLSGKLAVWALLLTVYYLAVWPPLILLCWLAAALLIAAEPVSGLMIAAAALPFHFQHKELRLVGPIWAVPPAQAALLATLPALAQHAIHARVWRIKSKLSAAYPVRQTSVAVRNAHRADLLVAAWIVISLLAAGNVWHWPGYFVGLWEIVVVPTLLYIGIRLLAAEPRQQRTVLTALFAGGALTAGFGGIDWLLGGGVSADGVRRLMGITFSPNQTALYLLRTLLVGVGLLAAGGLRRPPLTASCILVAAALLLTASRGALLLGLPAATLVTAVAAAKQERLRLGKRSAVLLTLVAGLTIVVGLEIVLLYSERLLNLETLRSRTLIWRDALALWVQYPLFGAGPGGFYWNFPAFLQPSPAANPSLLHPHSVWLEYATGWGVAGLLWLSALLFWLVSVLRRPLLGPQAWYRIGLLAAIGAALAHAQVDAFAALPELAAWNFAALALLATPHGTNE</sequence>
<feature type="transmembrane region" description="Helical" evidence="5">
    <location>
        <begin position="411"/>
        <end position="431"/>
    </location>
</feature>
<feature type="transmembrane region" description="Helical" evidence="5">
    <location>
        <begin position="855"/>
        <end position="874"/>
    </location>
</feature>